<reference evidence="1" key="1">
    <citation type="submission" date="2021-02" db="EMBL/GenBank/DDBJ databases">
        <authorList>
            <person name="Nowell W R."/>
        </authorList>
    </citation>
    <scope>NUCLEOTIDE SEQUENCE</scope>
</reference>
<accession>A0A813UF41</accession>
<dbReference type="EMBL" id="CAJNOE010000055">
    <property type="protein sequence ID" value="CAF0825867.1"/>
    <property type="molecule type" value="Genomic_DNA"/>
</dbReference>
<dbReference type="SUPFAM" id="SSF52047">
    <property type="entry name" value="RNI-like"/>
    <property type="match status" value="1"/>
</dbReference>
<dbReference type="InterPro" id="IPR032675">
    <property type="entry name" value="LRR_dom_sf"/>
</dbReference>
<protein>
    <recommendedName>
        <fullName evidence="3">F-box domain-containing protein</fullName>
    </recommendedName>
</protein>
<evidence type="ECO:0000313" key="2">
    <source>
        <dbReference type="Proteomes" id="UP000663860"/>
    </source>
</evidence>
<dbReference type="Gene3D" id="3.80.10.10">
    <property type="entry name" value="Ribonuclease Inhibitor"/>
    <property type="match status" value="1"/>
</dbReference>
<organism evidence="1 2">
    <name type="scientific">Adineta steineri</name>
    <dbReference type="NCBI Taxonomy" id="433720"/>
    <lineage>
        <taxon>Eukaryota</taxon>
        <taxon>Metazoa</taxon>
        <taxon>Spiralia</taxon>
        <taxon>Gnathifera</taxon>
        <taxon>Rotifera</taxon>
        <taxon>Eurotatoria</taxon>
        <taxon>Bdelloidea</taxon>
        <taxon>Adinetida</taxon>
        <taxon>Adinetidae</taxon>
        <taxon>Adineta</taxon>
    </lineage>
</organism>
<sequence length="578" mass="68272">MARTKFDQLPNELVLNILGYLTSLDAWFAFHNLNTRLNNSLQNSSMKIDLSLCRRFQCDFTYRYILPRIQNPFAIRFCPRIMDESTYQFFIELKSNNVEYKLQVLTLTHITEQSMNIIAQHLNRLVNLRSLTIMHDHEEFYGKFINTFMNTNMPRLVYLTLGYTERSSSLYVYEGNLDRLRSTIPNIQNFILKVPISFNTFHRLLNVLPQLVSIEVHLTERSINEIKKNSYNRDFARNLQKLVMNINGIIRFKIIEQLLRALPHLHTFWLSTFICDNSYGTEYQDGKVWEGLIRKYLRNLIDFRLNVGLESTQSISPADIMQPFRSSFWIKEKQWCFVADRPENDVDTIELYSLPPPVNSKIIFRPNVQWVSNSSNPNFQSARMLGLLPTLDRSASRTARNRRYTNVTTLHTASVNNSNHDYDVSIVFDYVDLTKVRNCIISVSEFIESLSVMINLTSLTIRCYDGNIEYFKKISSPIYTLKKLFLSKSMHCYYYNRNDMKIITHLFPNLEYIELRISEFESLPILMNGLPHLVYAIIYNEPEVIDEEHLKQWLHKKEPIMKFMWSVDDKKLDIWFDG</sequence>
<proteinExistence type="predicted"/>
<dbReference type="Proteomes" id="UP000663860">
    <property type="component" value="Unassembled WGS sequence"/>
</dbReference>
<dbReference type="AlphaFoldDB" id="A0A813UF41"/>
<evidence type="ECO:0000313" key="1">
    <source>
        <dbReference type="EMBL" id="CAF0825867.1"/>
    </source>
</evidence>
<name>A0A813UF41_9BILA</name>
<gene>
    <name evidence="1" type="ORF">IZO911_LOCUS8258</name>
</gene>
<comment type="caution">
    <text evidence="1">The sequence shown here is derived from an EMBL/GenBank/DDBJ whole genome shotgun (WGS) entry which is preliminary data.</text>
</comment>
<evidence type="ECO:0008006" key="3">
    <source>
        <dbReference type="Google" id="ProtNLM"/>
    </source>
</evidence>